<dbReference type="Gene3D" id="3.10.129.10">
    <property type="entry name" value="Hotdog Thioesterase"/>
    <property type="match status" value="1"/>
</dbReference>
<dbReference type="InterPro" id="IPR027961">
    <property type="entry name" value="DUF4442"/>
</dbReference>
<gene>
    <name evidence="2" type="ORF">EV682_103423</name>
    <name evidence="1" type="ORF">NCTC11159_02161</name>
</gene>
<evidence type="ECO:0000313" key="1">
    <source>
        <dbReference type="EMBL" id="STQ91089.1"/>
    </source>
</evidence>
<dbReference type="AlphaFoldDB" id="A0A377Q948"/>
<evidence type="ECO:0000313" key="3">
    <source>
        <dbReference type="Proteomes" id="UP000255108"/>
    </source>
</evidence>
<reference evidence="2 4" key="2">
    <citation type="submission" date="2019-03" db="EMBL/GenBank/DDBJ databases">
        <title>Genomic Encyclopedia of Type Strains, Phase IV (KMG-IV): sequencing the most valuable type-strain genomes for metagenomic binning, comparative biology and taxonomic classification.</title>
        <authorList>
            <person name="Goeker M."/>
        </authorList>
    </citation>
    <scope>NUCLEOTIDE SEQUENCE [LARGE SCALE GENOMIC DNA]</scope>
    <source>
        <strain evidence="2 4">DSM 3764</strain>
    </source>
</reference>
<dbReference type="Pfam" id="PF14539">
    <property type="entry name" value="DUF4442"/>
    <property type="match status" value="1"/>
</dbReference>
<dbReference type="EMBL" id="SMBT01000003">
    <property type="protein sequence ID" value="TCU88839.1"/>
    <property type="molecule type" value="Genomic_DNA"/>
</dbReference>
<dbReference type="RefSeq" id="WP_115227336.1">
    <property type="nucleotide sequence ID" value="NZ_CAWOLO010000003.1"/>
</dbReference>
<dbReference type="InterPro" id="IPR029069">
    <property type="entry name" value="HotDog_dom_sf"/>
</dbReference>
<keyword evidence="4" id="KW-1185">Reference proteome</keyword>
<organism evidence="1 3">
    <name type="scientific">Iodobacter fluviatilis</name>
    <dbReference type="NCBI Taxonomy" id="537"/>
    <lineage>
        <taxon>Bacteria</taxon>
        <taxon>Pseudomonadati</taxon>
        <taxon>Pseudomonadota</taxon>
        <taxon>Betaproteobacteria</taxon>
        <taxon>Neisseriales</taxon>
        <taxon>Chitinibacteraceae</taxon>
        <taxon>Iodobacter</taxon>
    </lineage>
</organism>
<evidence type="ECO:0000313" key="2">
    <source>
        <dbReference type="EMBL" id="TCU88839.1"/>
    </source>
</evidence>
<name>A0A377Q948_9NEIS</name>
<dbReference type="EMBL" id="UGHR01000001">
    <property type="protein sequence ID" value="STQ91089.1"/>
    <property type="molecule type" value="Genomic_DNA"/>
</dbReference>
<dbReference type="OrthoDB" id="793353at2"/>
<proteinExistence type="predicted"/>
<dbReference type="Proteomes" id="UP000295794">
    <property type="component" value="Unassembled WGS sequence"/>
</dbReference>
<sequence>MTRPLNKMSRIAAKTANLPQGLRSFILTRLFGRIVPFLSTASVQFEEVSAARLVVSIKNRRKVQNHIKGVHAAAMALLAETSTGFVMGMNVPDDKLLLLKAMHVDYQKRSQGDMRAVATLSDDQIELLHSTEKGNFSVNVEISDESGEAPIQCEMVWAWLPKKRD</sequence>
<protein>
    <submittedName>
        <fullName evidence="2">Acyl-coenzyme A thioesterase PaaI-like protein</fullName>
    </submittedName>
</protein>
<accession>A0A377Q948</accession>
<evidence type="ECO:0000313" key="4">
    <source>
        <dbReference type="Proteomes" id="UP000295794"/>
    </source>
</evidence>
<dbReference type="CDD" id="cd03443">
    <property type="entry name" value="PaaI_thioesterase"/>
    <property type="match status" value="1"/>
</dbReference>
<dbReference type="SUPFAM" id="SSF54637">
    <property type="entry name" value="Thioesterase/thiol ester dehydrase-isomerase"/>
    <property type="match status" value="1"/>
</dbReference>
<dbReference type="Proteomes" id="UP000255108">
    <property type="component" value="Unassembled WGS sequence"/>
</dbReference>
<reference evidence="1 3" key="1">
    <citation type="submission" date="2018-06" db="EMBL/GenBank/DDBJ databases">
        <authorList>
            <consortium name="Pathogen Informatics"/>
            <person name="Doyle S."/>
        </authorList>
    </citation>
    <scope>NUCLEOTIDE SEQUENCE [LARGE SCALE GENOMIC DNA]</scope>
    <source>
        <strain evidence="1 3">NCTC11159</strain>
    </source>
</reference>